<dbReference type="Gene3D" id="3.40.50.10420">
    <property type="entry name" value="NagB/RpiA/CoA transferase-like"/>
    <property type="match status" value="1"/>
</dbReference>
<evidence type="ECO:0000313" key="1">
    <source>
        <dbReference type="EMBL" id="RVW47200.1"/>
    </source>
</evidence>
<organism evidence="1 2">
    <name type="scientific">Vitis vinifera</name>
    <name type="common">Grape</name>
    <dbReference type="NCBI Taxonomy" id="29760"/>
    <lineage>
        <taxon>Eukaryota</taxon>
        <taxon>Viridiplantae</taxon>
        <taxon>Streptophyta</taxon>
        <taxon>Embryophyta</taxon>
        <taxon>Tracheophyta</taxon>
        <taxon>Spermatophyta</taxon>
        <taxon>Magnoliopsida</taxon>
        <taxon>eudicotyledons</taxon>
        <taxon>Gunneridae</taxon>
        <taxon>Pentapetalae</taxon>
        <taxon>rosids</taxon>
        <taxon>Vitales</taxon>
        <taxon>Vitaceae</taxon>
        <taxon>Viteae</taxon>
        <taxon>Vitis</taxon>
    </lineage>
</organism>
<name>A0A438EHM9_VITVI</name>
<sequence>MIEFGTSLWSIGLFLGSCRDHISGGQYYNLSYLSSSVCLPGLAFDRSGRRLGHIGGWGINSSRDLNMIPPMSHQEQRVIIDVFLKNTKSSPRSGNGSNPFLVVGEGAIAITPIDIPVDALVSPSGFIPISPAALERYN</sequence>
<dbReference type="EMBL" id="QGNW01001287">
    <property type="protein sequence ID" value="RVW47200.1"/>
    <property type="molecule type" value="Genomic_DNA"/>
</dbReference>
<proteinExistence type="predicted"/>
<dbReference type="Proteomes" id="UP000288805">
    <property type="component" value="Unassembled WGS sequence"/>
</dbReference>
<dbReference type="AlphaFoldDB" id="A0A438EHM9"/>
<comment type="caution">
    <text evidence="1">The sequence shown here is derived from an EMBL/GenBank/DDBJ whole genome shotgun (WGS) entry which is preliminary data.</text>
</comment>
<protein>
    <submittedName>
        <fullName evidence="1">Uncharacterized protein</fullName>
    </submittedName>
</protein>
<dbReference type="InterPro" id="IPR024185">
    <property type="entry name" value="FTHF_cligase-like_sf"/>
</dbReference>
<evidence type="ECO:0000313" key="2">
    <source>
        <dbReference type="Proteomes" id="UP000288805"/>
    </source>
</evidence>
<gene>
    <name evidence="1" type="ORF">CK203_070243</name>
</gene>
<reference evidence="1 2" key="1">
    <citation type="journal article" date="2018" name="PLoS Genet.">
        <title>Population sequencing reveals clonal diversity and ancestral inbreeding in the grapevine cultivar Chardonnay.</title>
        <authorList>
            <person name="Roach M.J."/>
            <person name="Johnson D.L."/>
            <person name="Bohlmann J."/>
            <person name="van Vuuren H.J."/>
            <person name="Jones S.J."/>
            <person name="Pretorius I.S."/>
            <person name="Schmidt S.A."/>
            <person name="Borneman A.R."/>
        </authorList>
    </citation>
    <scope>NUCLEOTIDE SEQUENCE [LARGE SCALE GENOMIC DNA]</scope>
    <source>
        <strain evidence="2">cv. Chardonnay</strain>
        <tissue evidence="1">Leaf</tissue>
    </source>
</reference>
<accession>A0A438EHM9</accession>